<organism evidence="2 3">
    <name type="scientific">Mesorhizobium marinum</name>
    <dbReference type="NCBI Taxonomy" id="3228790"/>
    <lineage>
        <taxon>Bacteria</taxon>
        <taxon>Pseudomonadati</taxon>
        <taxon>Pseudomonadota</taxon>
        <taxon>Alphaproteobacteria</taxon>
        <taxon>Hyphomicrobiales</taxon>
        <taxon>Phyllobacteriaceae</taxon>
        <taxon>Mesorhizobium</taxon>
    </lineage>
</organism>
<reference evidence="2 3" key="1">
    <citation type="submission" date="2024-06" db="EMBL/GenBank/DDBJ databases">
        <authorList>
            <person name="Tuo L."/>
        </authorList>
    </citation>
    <scope>NUCLEOTIDE SEQUENCE [LARGE SCALE GENOMIC DNA]</scope>
    <source>
        <strain evidence="2 3">ZMM04-5</strain>
    </source>
</reference>
<sequence>MSIAKLFTEHPASVDESYFGHMAFAAWFASRLFMAGGAALVHAVLPFLFETTASRIVRELYERTSNRKAHSAGVAEEAAA</sequence>
<proteinExistence type="predicted"/>
<keyword evidence="1" id="KW-0472">Membrane</keyword>
<gene>
    <name evidence="2" type="ORF">ABUE31_14595</name>
</gene>
<dbReference type="InterPro" id="IPR045936">
    <property type="entry name" value="DUF6356"/>
</dbReference>
<accession>A0ABV3R1L9</accession>
<dbReference type="Pfam" id="PF19883">
    <property type="entry name" value="DUF6356"/>
    <property type="match status" value="1"/>
</dbReference>
<protein>
    <submittedName>
        <fullName evidence="2">DUF6356 family protein</fullName>
    </submittedName>
</protein>
<evidence type="ECO:0000256" key="1">
    <source>
        <dbReference type="SAM" id="Phobius"/>
    </source>
</evidence>
<keyword evidence="3" id="KW-1185">Reference proteome</keyword>
<dbReference type="EMBL" id="JBFOCI010000004">
    <property type="protein sequence ID" value="MEW9807219.1"/>
    <property type="molecule type" value="Genomic_DNA"/>
</dbReference>
<evidence type="ECO:0000313" key="2">
    <source>
        <dbReference type="EMBL" id="MEW9807219.1"/>
    </source>
</evidence>
<name>A0ABV3R1L9_9HYPH</name>
<comment type="caution">
    <text evidence="2">The sequence shown here is derived from an EMBL/GenBank/DDBJ whole genome shotgun (WGS) entry which is preliminary data.</text>
</comment>
<keyword evidence="1" id="KW-1133">Transmembrane helix</keyword>
<dbReference type="Proteomes" id="UP001556196">
    <property type="component" value="Unassembled WGS sequence"/>
</dbReference>
<dbReference type="RefSeq" id="WP_367724380.1">
    <property type="nucleotide sequence ID" value="NZ_JBFOCH010000004.1"/>
</dbReference>
<keyword evidence="1" id="KW-0812">Transmembrane</keyword>
<evidence type="ECO:0000313" key="3">
    <source>
        <dbReference type="Proteomes" id="UP001556196"/>
    </source>
</evidence>
<feature type="transmembrane region" description="Helical" evidence="1">
    <location>
        <begin position="24"/>
        <end position="49"/>
    </location>
</feature>